<dbReference type="PANTHER" id="PTHR13802">
    <property type="entry name" value="MUCIN 4-RELATED"/>
    <property type="match status" value="1"/>
</dbReference>
<dbReference type="SMART" id="SM00539">
    <property type="entry name" value="NIDO"/>
    <property type="match status" value="1"/>
</dbReference>
<keyword evidence="4" id="KW-0472">Membrane</keyword>
<dbReference type="GO" id="GO:0007160">
    <property type="term" value="P:cell-matrix adhesion"/>
    <property type="evidence" value="ECO:0007669"/>
    <property type="project" value="InterPro"/>
</dbReference>
<dbReference type="PROSITE" id="PS50856">
    <property type="entry name" value="AMOP"/>
    <property type="match status" value="1"/>
</dbReference>
<dbReference type="Pfam" id="PF06119">
    <property type="entry name" value="NIDO"/>
    <property type="match status" value="1"/>
</dbReference>
<evidence type="ECO:0000256" key="1">
    <source>
        <dbReference type="ARBA" id="ARBA00004370"/>
    </source>
</evidence>
<comment type="subcellular location">
    <subcellularLocation>
        <location evidence="1">Membrane</location>
    </subcellularLocation>
</comment>
<evidence type="ECO:0000313" key="11">
    <source>
        <dbReference type="Proteomes" id="UP000663877"/>
    </source>
</evidence>
<organism evidence="8 11">
    <name type="scientific">Adineta steineri</name>
    <dbReference type="NCBI Taxonomy" id="433720"/>
    <lineage>
        <taxon>Eukaryota</taxon>
        <taxon>Metazoa</taxon>
        <taxon>Spiralia</taxon>
        <taxon>Gnathifera</taxon>
        <taxon>Rotifera</taxon>
        <taxon>Eurotatoria</taxon>
        <taxon>Bdelloidea</taxon>
        <taxon>Adinetida</taxon>
        <taxon>Adinetidae</taxon>
        <taxon>Adineta</taxon>
    </lineage>
</organism>
<dbReference type="Proteomes" id="UP000663832">
    <property type="component" value="Unassembled WGS sequence"/>
</dbReference>
<dbReference type="Pfam" id="PF01833">
    <property type="entry name" value="TIG"/>
    <property type="match status" value="1"/>
</dbReference>
<evidence type="ECO:0000256" key="4">
    <source>
        <dbReference type="ARBA" id="ARBA00023136"/>
    </source>
</evidence>
<evidence type="ECO:0000256" key="5">
    <source>
        <dbReference type="SAM" id="SignalP"/>
    </source>
</evidence>
<gene>
    <name evidence="8" type="ORF">BJG266_LOCUS23132</name>
    <name evidence="9" type="ORF">QVE165_LOCUS37611</name>
</gene>
<keyword evidence="3" id="KW-1133">Transmembrane helix</keyword>
<feature type="chain" id="PRO_5036225748" evidence="5">
    <location>
        <begin position="17"/>
        <end position="944"/>
    </location>
</feature>
<dbReference type="InterPro" id="IPR003886">
    <property type="entry name" value="NIDO_dom"/>
</dbReference>
<dbReference type="EMBL" id="CAJNOI010000151">
    <property type="protein sequence ID" value="CAF1133364.1"/>
    <property type="molecule type" value="Genomic_DNA"/>
</dbReference>
<dbReference type="InterPro" id="IPR051495">
    <property type="entry name" value="Epithelial_Barrier/Signaling"/>
</dbReference>
<evidence type="ECO:0000256" key="3">
    <source>
        <dbReference type="ARBA" id="ARBA00022989"/>
    </source>
</evidence>
<accession>A0A814RFR6</accession>
<dbReference type="InterPro" id="IPR005533">
    <property type="entry name" value="AMOP_dom"/>
</dbReference>
<dbReference type="PANTHER" id="PTHR13802:SF64">
    <property type="entry name" value="DENDRITE EXTENSION DEFECTIVE PROTEIN 1"/>
    <property type="match status" value="1"/>
</dbReference>
<reference evidence="8" key="1">
    <citation type="submission" date="2021-02" db="EMBL/GenBank/DDBJ databases">
        <authorList>
            <person name="Nowell W R."/>
        </authorList>
    </citation>
    <scope>NUCLEOTIDE SEQUENCE</scope>
</reference>
<dbReference type="GO" id="GO:0016020">
    <property type="term" value="C:membrane"/>
    <property type="evidence" value="ECO:0007669"/>
    <property type="project" value="UniProtKB-SubCell"/>
</dbReference>
<dbReference type="SMART" id="SM00723">
    <property type="entry name" value="AMOP"/>
    <property type="match status" value="1"/>
</dbReference>
<evidence type="ECO:0000313" key="9">
    <source>
        <dbReference type="EMBL" id="CAF1412524.1"/>
    </source>
</evidence>
<protein>
    <submittedName>
        <fullName evidence="8">Uncharacterized protein</fullName>
    </submittedName>
</protein>
<dbReference type="OrthoDB" id="6236007at2759"/>
<dbReference type="PROSITE" id="PS51220">
    <property type="entry name" value="NIDO"/>
    <property type="match status" value="1"/>
</dbReference>
<evidence type="ECO:0000313" key="10">
    <source>
        <dbReference type="Proteomes" id="UP000663832"/>
    </source>
</evidence>
<evidence type="ECO:0000259" key="7">
    <source>
        <dbReference type="PROSITE" id="PS51220"/>
    </source>
</evidence>
<feature type="signal peptide" evidence="5">
    <location>
        <begin position="1"/>
        <end position="16"/>
    </location>
</feature>
<dbReference type="Proteomes" id="UP000663877">
    <property type="component" value="Unassembled WGS sequence"/>
</dbReference>
<dbReference type="InterPro" id="IPR002909">
    <property type="entry name" value="IPT_dom"/>
</dbReference>
<keyword evidence="10" id="KW-1185">Reference proteome</keyword>
<keyword evidence="2" id="KW-0812">Transmembrane</keyword>
<evidence type="ECO:0000313" key="8">
    <source>
        <dbReference type="EMBL" id="CAF1133364.1"/>
    </source>
</evidence>
<evidence type="ECO:0000256" key="2">
    <source>
        <dbReference type="ARBA" id="ARBA00022692"/>
    </source>
</evidence>
<proteinExistence type="predicted"/>
<dbReference type="Pfam" id="PF03782">
    <property type="entry name" value="AMOP"/>
    <property type="match status" value="1"/>
</dbReference>
<evidence type="ECO:0000259" key="6">
    <source>
        <dbReference type="PROSITE" id="PS50856"/>
    </source>
</evidence>
<dbReference type="EMBL" id="CAJNOM010000393">
    <property type="protein sequence ID" value="CAF1412524.1"/>
    <property type="molecule type" value="Genomic_DNA"/>
</dbReference>
<sequence>MFRVLLFFSIFPFISLIDIKNFIPFGLEHNDKIFEKEITNITDPISISVRYSFFNTYYDTIRISSNGLIVFGNNSCLLSFKTSDQHPFDDLVCIAPYWIDTNLTYDTVSNIFYREILLKTEPNTLYDITKILRNGFPKLAAQRMLWAFVITWYELPDNKNDINRNTYQVILTTNGFYSFSLFTYHQLQWSQGLSGNHAQIGFNAGDQINYYRLKRSLSPEIINIVNESNIGIPGQFIFHTTGNISDVQCETSTGLQISPFRGSIYGGYEIRLHGICFNQSHYEIHIDDHLVDDCRILNSLYIVCTMPMLMDSGKIKIELFNQETKELIDSTDFLAHVPEDHGELILSNYINLTQQIADPNNDELILHFQSNSITQKYLFRIIIYDYATQLSSDNQTLYNRTRQRIDLGLGYLNLSAINNLTIRYDTIFSVTTDPTDRVHALQISFEIEQTKGWLRSALFVGAKIFTAATTLNAAYCPAWLLMQSDPLKYIEQVPVCPCQVPIEPWLDEYMGFRIDEGCDARKPIEETCAYHKSARGCYRKRSDTSWAGAQCCYDEQGKFIEHGKDGAGTLDVISPDANSWYGKSLNFFGHFFSDFLSYWSCCRSLLISETLCKAYYDYRPAGRCENMEIESIEKHGDPYFVTLNGSSYTFQGQGEYTLLSLPEFNGQEVQIRLASNDENVNKTVGIVAFVIGFLKDKKRVQFELFPTHQHLEIRIDTRLIDLPHEEFGVSVLIYEDEYVKIKRKVNGAFKISFPGSHFRFRATIRPNYDFFDLETLLEREKFNKLSTPSYGLLGDLHGLMYPNGTRILINESNENTLFEYGQSWGVSRNTSLFYYLNDDINHQFSFFEQNLEETNKMTLVQSNCNNDLLQEQEQEHCTQETSHIDSNELNEENSHDLYRSDQHHWESLTVTIAADVIPQKKSNSAIHYTYSYSNLFILFLYFFL</sequence>
<feature type="domain" description="AMOP" evidence="6">
    <location>
        <begin position="468"/>
        <end position="619"/>
    </location>
</feature>
<keyword evidence="5" id="KW-0732">Signal</keyword>
<dbReference type="AlphaFoldDB" id="A0A814RFR6"/>
<comment type="caution">
    <text evidence="8">The sequence shown here is derived from an EMBL/GenBank/DDBJ whole genome shotgun (WGS) entry which is preliminary data.</text>
</comment>
<feature type="domain" description="NIDO" evidence="7">
    <location>
        <begin position="96"/>
        <end position="243"/>
    </location>
</feature>
<name>A0A814RFR6_9BILA</name>